<protein>
    <recommendedName>
        <fullName evidence="3">Lipid-A-disaccharide synthase</fullName>
        <ecNumber evidence="2">2.4.1.182</ecNumber>
    </recommendedName>
</protein>
<dbReference type="GO" id="GO:0009245">
    <property type="term" value="P:lipid A biosynthetic process"/>
    <property type="evidence" value="ECO:0007669"/>
    <property type="project" value="UniProtKB-KW"/>
</dbReference>
<dbReference type="EC" id="2.4.1.182" evidence="2"/>
<dbReference type="EMBL" id="JACHGY010000001">
    <property type="protein sequence ID" value="MBB6429018.1"/>
    <property type="molecule type" value="Genomic_DNA"/>
</dbReference>
<evidence type="ECO:0000256" key="2">
    <source>
        <dbReference type="ARBA" id="ARBA00012687"/>
    </source>
</evidence>
<name>A0A7X0LKJ3_9BACT</name>
<dbReference type="InterPro" id="IPR003835">
    <property type="entry name" value="Glyco_trans_19"/>
</dbReference>
<dbReference type="Pfam" id="PF02684">
    <property type="entry name" value="LpxB"/>
    <property type="match status" value="1"/>
</dbReference>
<evidence type="ECO:0000256" key="5">
    <source>
        <dbReference type="ARBA" id="ARBA00022556"/>
    </source>
</evidence>
<evidence type="ECO:0000256" key="4">
    <source>
        <dbReference type="ARBA" id="ARBA00022516"/>
    </source>
</evidence>
<proteinExistence type="predicted"/>
<dbReference type="Proteomes" id="UP000541810">
    <property type="component" value="Unassembled WGS sequence"/>
</dbReference>
<organism evidence="10 11">
    <name type="scientific">Algisphaera agarilytica</name>
    <dbReference type="NCBI Taxonomy" id="1385975"/>
    <lineage>
        <taxon>Bacteria</taxon>
        <taxon>Pseudomonadati</taxon>
        <taxon>Planctomycetota</taxon>
        <taxon>Phycisphaerae</taxon>
        <taxon>Phycisphaerales</taxon>
        <taxon>Phycisphaeraceae</taxon>
        <taxon>Algisphaera</taxon>
    </lineage>
</organism>
<keyword evidence="6 10" id="KW-0328">Glycosyltransferase</keyword>
<dbReference type="PANTHER" id="PTHR30372">
    <property type="entry name" value="LIPID-A-DISACCHARIDE SYNTHASE"/>
    <property type="match status" value="1"/>
</dbReference>
<keyword evidence="11" id="KW-1185">Reference proteome</keyword>
<dbReference type="GO" id="GO:0005543">
    <property type="term" value="F:phospholipid binding"/>
    <property type="evidence" value="ECO:0007669"/>
    <property type="project" value="TreeGrafter"/>
</dbReference>
<keyword evidence="4" id="KW-0444">Lipid biosynthesis</keyword>
<keyword evidence="5" id="KW-0441">Lipid A biosynthesis</keyword>
<comment type="caution">
    <text evidence="10">The sequence shown here is derived from an EMBL/GenBank/DDBJ whole genome shotgun (WGS) entry which is preliminary data.</text>
</comment>
<sequence length="398" mass="43723">MSVDCHAVENLKPIVFTVFEPSGDVLAARLIEEIKLRQPSRPVVAFGGPKMEAAGAEILEHTTAHAKMGFGAASEAKELLRRKAVLTSWLKDNEIAALVPTDSPAANWSMCKAVRKTHPEAPIVHLVCPQIWAWATWRIVRLRRLTDHVMCLLPFEPNWLGQRGVNSTFVGHPLFEATDDTPDAQDLLDTDGQPLRDSETKLALLPGSRPKEIERNWPTMLQVYDQLRHRVPDLSVVIAAADAARADQVRQHCPGGRIPSGIQTVVGEASAVLDWADAALVVSGTATLQAASRQTPMVALYNGNMKLWHSVGKLLIKARTFALPNVITEAMELGRIVPEFIPHDGRPEPLTTALTPLLNDANARQKQLDGFSSLADFFRDVEFRHAAADVLLEQIQDG</sequence>
<dbReference type="AlphaFoldDB" id="A0A7X0LKJ3"/>
<gene>
    <name evidence="10" type="ORF">HNQ40_000824</name>
</gene>
<evidence type="ECO:0000256" key="7">
    <source>
        <dbReference type="ARBA" id="ARBA00022679"/>
    </source>
</evidence>
<comment type="function">
    <text evidence="1">Condensation of UDP-2,3-diacylglucosamine and 2,3-diacylglucosamine-1-phosphate to form lipid A disaccharide, a precursor of lipid A, a phosphorylated glycolipid that anchors the lipopolysaccharide to the outer membrane of the cell.</text>
</comment>
<evidence type="ECO:0000313" key="10">
    <source>
        <dbReference type="EMBL" id="MBB6429018.1"/>
    </source>
</evidence>
<evidence type="ECO:0000256" key="1">
    <source>
        <dbReference type="ARBA" id="ARBA00002056"/>
    </source>
</evidence>
<dbReference type="PANTHER" id="PTHR30372:SF4">
    <property type="entry name" value="LIPID-A-DISACCHARIDE SYNTHASE, MITOCHONDRIAL-RELATED"/>
    <property type="match status" value="1"/>
</dbReference>
<evidence type="ECO:0000313" key="11">
    <source>
        <dbReference type="Proteomes" id="UP000541810"/>
    </source>
</evidence>
<evidence type="ECO:0000256" key="9">
    <source>
        <dbReference type="ARBA" id="ARBA00048975"/>
    </source>
</evidence>
<accession>A0A7X0LKJ3</accession>
<dbReference type="SUPFAM" id="SSF53756">
    <property type="entry name" value="UDP-Glycosyltransferase/glycogen phosphorylase"/>
    <property type="match status" value="1"/>
</dbReference>
<reference evidence="10 11" key="1">
    <citation type="submission" date="2020-08" db="EMBL/GenBank/DDBJ databases">
        <title>Genomic Encyclopedia of Type Strains, Phase IV (KMG-IV): sequencing the most valuable type-strain genomes for metagenomic binning, comparative biology and taxonomic classification.</title>
        <authorList>
            <person name="Goeker M."/>
        </authorList>
    </citation>
    <scope>NUCLEOTIDE SEQUENCE [LARGE SCALE GENOMIC DNA]</scope>
    <source>
        <strain evidence="10 11">DSM 103725</strain>
    </source>
</reference>
<dbReference type="GO" id="GO:0016020">
    <property type="term" value="C:membrane"/>
    <property type="evidence" value="ECO:0007669"/>
    <property type="project" value="GOC"/>
</dbReference>
<dbReference type="Gene3D" id="3.40.50.2000">
    <property type="entry name" value="Glycogen Phosphorylase B"/>
    <property type="match status" value="1"/>
</dbReference>
<evidence type="ECO:0000256" key="8">
    <source>
        <dbReference type="ARBA" id="ARBA00023098"/>
    </source>
</evidence>
<comment type="catalytic activity">
    <reaction evidence="9">
        <text>a lipid X + a UDP-2-N,3-O-bis[(3R)-3-hydroxyacyl]-alpha-D-glucosamine = a lipid A disaccharide + UDP + H(+)</text>
        <dbReference type="Rhea" id="RHEA:67828"/>
        <dbReference type="ChEBI" id="CHEBI:15378"/>
        <dbReference type="ChEBI" id="CHEBI:58223"/>
        <dbReference type="ChEBI" id="CHEBI:137748"/>
        <dbReference type="ChEBI" id="CHEBI:176338"/>
        <dbReference type="ChEBI" id="CHEBI:176343"/>
        <dbReference type="EC" id="2.4.1.182"/>
    </reaction>
</comment>
<keyword evidence="8" id="KW-0443">Lipid metabolism</keyword>
<keyword evidence="7 10" id="KW-0808">Transferase</keyword>
<dbReference type="GO" id="GO:0008915">
    <property type="term" value="F:lipid-A-disaccharide synthase activity"/>
    <property type="evidence" value="ECO:0007669"/>
    <property type="project" value="UniProtKB-EC"/>
</dbReference>
<evidence type="ECO:0000256" key="3">
    <source>
        <dbReference type="ARBA" id="ARBA00020902"/>
    </source>
</evidence>
<evidence type="ECO:0000256" key="6">
    <source>
        <dbReference type="ARBA" id="ARBA00022676"/>
    </source>
</evidence>